<feature type="transmembrane region" description="Helical" evidence="1">
    <location>
        <begin position="50"/>
        <end position="71"/>
    </location>
</feature>
<protein>
    <submittedName>
        <fullName evidence="2">Uncharacterized protein</fullName>
    </submittedName>
</protein>
<accession>A0A9X2T8I5</accession>
<organism evidence="2 3">
    <name type="scientific">Ancylobacter mangrovi</name>
    <dbReference type="NCBI Taxonomy" id="2972472"/>
    <lineage>
        <taxon>Bacteria</taxon>
        <taxon>Pseudomonadati</taxon>
        <taxon>Pseudomonadota</taxon>
        <taxon>Alphaproteobacteria</taxon>
        <taxon>Hyphomicrobiales</taxon>
        <taxon>Xanthobacteraceae</taxon>
        <taxon>Ancylobacter</taxon>
    </lineage>
</organism>
<feature type="transmembrane region" description="Helical" evidence="1">
    <location>
        <begin position="77"/>
        <end position="95"/>
    </location>
</feature>
<feature type="transmembrane region" description="Helical" evidence="1">
    <location>
        <begin position="12"/>
        <end position="38"/>
    </location>
</feature>
<keyword evidence="1" id="KW-1133">Transmembrane helix</keyword>
<name>A0A9X2T8I5_9HYPH</name>
<reference evidence="2" key="1">
    <citation type="submission" date="2022-08" db="EMBL/GenBank/DDBJ databases">
        <authorList>
            <person name="Li F."/>
        </authorList>
    </citation>
    <scope>NUCLEOTIDE SEQUENCE</scope>
    <source>
        <strain evidence="2">MQZ15Z-1</strain>
    </source>
</reference>
<keyword evidence="3" id="KW-1185">Reference proteome</keyword>
<gene>
    <name evidence="2" type="ORF">NVS89_19250</name>
</gene>
<feature type="transmembrane region" description="Helical" evidence="1">
    <location>
        <begin position="107"/>
        <end position="132"/>
    </location>
</feature>
<dbReference type="EMBL" id="JANTHZ010000010">
    <property type="protein sequence ID" value="MCS0497228.1"/>
    <property type="molecule type" value="Genomic_DNA"/>
</dbReference>
<keyword evidence="1" id="KW-0812">Transmembrane</keyword>
<comment type="caution">
    <text evidence="2">The sequence shown here is derived from an EMBL/GenBank/DDBJ whole genome shotgun (WGS) entry which is preliminary data.</text>
</comment>
<dbReference type="Proteomes" id="UP001151088">
    <property type="component" value="Unassembled WGS sequence"/>
</dbReference>
<proteinExistence type="predicted"/>
<dbReference type="RefSeq" id="WP_258734379.1">
    <property type="nucleotide sequence ID" value="NZ_JANTHZ010000010.1"/>
</dbReference>
<evidence type="ECO:0000256" key="1">
    <source>
        <dbReference type="SAM" id="Phobius"/>
    </source>
</evidence>
<evidence type="ECO:0000313" key="2">
    <source>
        <dbReference type="EMBL" id="MCS0497228.1"/>
    </source>
</evidence>
<sequence>MAAIEPNIVPLAWFSLFWTLCCIGLLVLSGSFPLGVMLERARILGRPASVALALVNGALMCVLVGATVFYGFSELKVTSLIIVMGLAFLFVPATYEIWPERLRDGRAVLATLLVVQVATIAALYHVGAAVFAPLA</sequence>
<dbReference type="AlphaFoldDB" id="A0A9X2T8I5"/>
<keyword evidence="1" id="KW-0472">Membrane</keyword>
<evidence type="ECO:0000313" key="3">
    <source>
        <dbReference type="Proteomes" id="UP001151088"/>
    </source>
</evidence>